<accession>A0A4Y2A4C6</accession>
<name>A0A4Y2A4C6_ARAVE</name>
<dbReference type="AlphaFoldDB" id="A0A4Y2A4C6"/>
<keyword evidence="2" id="KW-1185">Reference proteome</keyword>
<dbReference type="Proteomes" id="UP000499080">
    <property type="component" value="Unassembled WGS sequence"/>
</dbReference>
<organism evidence="1 2">
    <name type="scientific">Araneus ventricosus</name>
    <name type="common">Orbweaver spider</name>
    <name type="synonym">Epeira ventricosa</name>
    <dbReference type="NCBI Taxonomy" id="182803"/>
    <lineage>
        <taxon>Eukaryota</taxon>
        <taxon>Metazoa</taxon>
        <taxon>Ecdysozoa</taxon>
        <taxon>Arthropoda</taxon>
        <taxon>Chelicerata</taxon>
        <taxon>Arachnida</taxon>
        <taxon>Araneae</taxon>
        <taxon>Araneomorphae</taxon>
        <taxon>Entelegynae</taxon>
        <taxon>Araneoidea</taxon>
        <taxon>Araneidae</taxon>
        <taxon>Araneus</taxon>
    </lineage>
</organism>
<protein>
    <submittedName>
        <fullName evidence="1">Uncharacterized protein</fullName>
    </submittedName>
</protein>
<proteinExistence type="predicted"/>
<reference evidence="1 2" key="1">
    <citation type="journal article" date="2019" name="Sci. Rep.">
        <title>Orb-weaving spider Araneus ventricosus genome elucidates the spidroin gene catalogue.</title>
        <authorList>
            <person name="Kono N."/>
            <person name="Nakamura H."/>
            <person name="Ohtoshi R."/>
            <person name="Moran D.A.P."/>
            <person name="Shinohara A."/>
            <person name="Yoshida Y."/>
            <person name="Fujiwara M."/>
            <person name="Mori M."/>
            <person name="Tomita M."/>
            <person name="Arakawa K."/>
        </authorList>
    </citation>
    <scope>NUCLEOTIDE SEQUENCE [LARGE SCALE GENOMIC DNA]</scope>
</reference>
<gene>
    <name evidence="1" type="ORF">AVEN_243583_1</name>
</gene>
<sequence>MLCRPFRGGTTLQYSIKQHLCYSCPTIPSEMVLNDAKSVVHGLINVFLNAGQCTENFYVNVPFSKQHGYFGTDLAIVNCGPITRTMPEAASPLQDCAPQQREDVCPPTCDLACNRPNTRRIFSGVGFRTWNPPDPMPAPYH</sequence>
<evidence type="ECO:0000313" key="1">
    <source>
        <dbReference type="EMBL" id="GBL74701.1"/>
    </source>
</evidence>
<comment type="caution">
    <text evidence="1">The sequence shown here is derived from an EMBL/GenBank/DDBJ whole genome shotgun (WGS) entry which is preliminary data.</text>
</comment>
<evidence type="ECO:0000313" key="2">
    <source>
        <dbReference type="Proteomes" id="UP000499080"/>
    </source>
</evidence>
<dbReference type="EMBL" id="BGPR01000006">
    <property type="protein sequence ID" value="GBL74701.1"/>
    <property type="molecule type" value="Genomic_DNA"/>
</dbReference>